<evidence type="ECO:0000256" key="3">
    <source>
        <dbReference type="ARBA" id="ARBA00022989"/>
    </source>
</evidence>
<evidence type="ECO:0000256" key="1">
    <source>
        <dbReference type="ARBA" id="ARBA00004167"/>
    </source>
</evidence>
<evidence type="ECO:0000313" key="8">
    <source>
        <dbReference type="EMBL" id="KAF3439434.1"/>
    </source>
</evidence>
<keyword evidence="3 6" id="KW-1133">Transmembrane helix</keyword>
<organism evidence="8 9">
    <name type="scientific">Rhamnella rubrinervis</name>
    <dbReference type="NCBI Taxonomy" id="2594499"/>
    <lineage>
        <taxon>Eukaryota</taxon>
        <taxon>Viridiplantae</taxon>
        <taxon>Streptophyta</taxon>
        <taxon>Embryophyta</taxon>
        <taxon>Tracheophyta</taxon>
        <taxon>Spermatophyta</taxon>
        <taxon>Magnoliopsida</taxon>
        <taxon>eudicotyledons</taxon>
        <taxon>Gunneridae</taxon>
        <taxon>Pentapetalae</taxon>
        <taxon>rosids</taxon>
        <taxon>fabids</taxon>
        <taxon>Rosales</taxon>
        <taxon>Rhamnaceae</taxon>
        <taxon>rhamnoid group</taxon>
        <taxon>Rhamneae</taxon>
        <taxon>Rhamnella</taxon>
    </lineage>
</organism>
<dbReference type="GO" id="GO:0005886">
    <property type="term" value="C:plasma membrane"/>
    <property type="evidence" value="ECO:0007669"/>
    <property type="project" value="TreeGrafter"/>
</dbReference>
<reference evidence="8" key="1">
    <citation type="submission" date="2020-03" db="EMBL/GenBank/DDBJ databases">
        <title>A high-quality chromosome-level genome assembly of a woody plant with both climbing and erect habits, Rhamnella rubrinervis.</title>
        <authorList>
            <person name="Lu Z."/>
            <person name="Yang Y."/>
            <person name="Zhu X."/>
            <person name="Sun Y."/>
        </authorList>
    </citation>
    <scope>NUCLEOTIDE SEQUENCE</scope>
    <source>
        <strain evidence="8">BYM</strain>
        <tissue evidence="8">Leaf</tissue>
    </source>
</reference>
<keyword evidence="9" id="KW-1185">Reference proteome</keyword>
<keyword evidence="2 6" id="KW-0812">Transmembrane</keyword>
<comment type="caution">
    <text evidence="8">The sequence shown here is derived from an EMBL/GenBank/DDBJ whole genome shotgun (WGS) entry which is preliminary data.</text>
</comment>
<proteinExistence type="predicted"/>
<feature type="transmembrane region" description="Helical" evidence="6">
    <location>
        <begin position="62"/>
        <end position="84"/>
    </location>
</feature>
<dbReference type="InterPro" id="IPR044839">
    <property type="entry name" value="NDR1-like"/>
</dbReference>
<evidence type="ECO:0000259" key="7">
    <source>
        <dbReference type="Pfam" id="PF03168"/>
    </source>
</evidence>
<dbReference type="OrthoDB" id="695142at2759"/>
<dbReference type="Pfam" id="PF03168">
    <property type="entry name" value="LEA_2"/>
    <property type="match status" value="1"/>
</dbReference>
<evidence type="ECO:0000256" key="6">
    <source>
        <dbReference type="SAM" id="Phobius"/>
    </source>
</evidence>
<dbReference type="GO" id="GO:0098542">
    <property type="term" value="P:defense response to other organism"/>
    <property type="evidence" value="ECO:0007669"/>
    <property type="project" value="InterPro"/>
</dbReference>
<comment type="subcellular location">
    <subcellularLocation>
        <location evidence="1">Membrane</location>
        <topology evidence="1">Single-pass membrane protein</topology>
    </subcellularLocation>
</comment>
<feature type="region of interest" description="Disordered" evidence="5">
    <location>
        <begin position="1"/>
        <end position="40"/>
    </location>
</feature>
<dbReference type="PANTHER" id="PTHR31234">
    <property type="entry name" value="LATE EMBRYOGENESIS ABUNDANT (LEA) HYDROXYPROLINE-RICH GLYCOPROTEIN FAMILY"/>
    <property type="match status" value="1"/>
</dbReference>
<dbReference type="InterPro" id="IPR004864">
    <property type="entry name" value="LEA_2"/>
</dbReference>
<dbReference type="Proteomes" id="UP000796880">
    <property type="component" value="Unassembled WGS sequence"/>
</dbReference>
<gene>
    <name evidence="8" type="ORF">FNV43_RR17712</name>
</gene>
<dbReference type="AlphaFoldDB" id="A0A8K0GV37"/>
<feature type="domain" description="Late embryogenesis abundant protein LEA-2 subgroup" evidence="7">
    <location>
        <begin position="118"/>
        <end position="208"/>
    </location>
</feature>
<name>A0A8K0GV37_9ROSA</name>
<sequence length="246" mass="27150">MGDPSRPVTGYPAPPYPQTSNNPNGYPFQPPQPPYDNRPHPNYAHPYPFNASAARATFLRRFIAAMIAFFIAFGSVLFIIWLVLRPRVPDFRVDSVSLTNFNVSASPPAISGNWAVGFSIYNPNKKMRLIYDEMVSSIYYKSEFLSQTRIPPFVQGKKNQTAVTATYSATNSYMNGGSVSSISGDRTRGTVSFDVRVGGRIGFRSGWWRMRRRLLRVLCENVAVGVSSGGGSGKMVGGARDCRVVT</sequence>
<protein>
    <recommendedName>
        <fullName evidence="7">Late embryogenesis abundant protein LEA-2 subgroup domain-containing protein</fullName>
    </recommendedName>
</protein>
<evidence type="ECO:0000313" key="9">
    <source>
        <dbReference type="Proteomes" id="UP000796880"/>
    </source>
</evidence>
<keyword evidence="4 6" id="KW-0472">Membrane</keyword>
<dbReference type="PANTHER" id="PTHR31234:SF55">
    <property type="entry name" value="LATE EMBRYOGENESIS ABUNDANT (LEA) HYDROXYPROLINE-RICH GLYCOPROTEIN FAMILY"/>
    <property type="match status" value="1"/>
</dbReference>
<evidence type="ECO:0000256" key="4">
    <source>
        <dbReference type="ARBA" id="ARBA00023136"/>
    </source>
</evidence>
<evidence type="ECO:0000256" key="2">
    <source>
        <dbReference type="ARBA" id="ARBA00022692"/>
    </source>
</evidence>
<evidence type="ECO:0000256" key="5">
    <source>
        <dbReference type="SAM" id="MobiDB-lite"/>
    </source>
</evidence>
<accession>A0A8K0GV37</accession>
<dbReference type="EMBL" id="VOIH02000008">
    <property type="protein sequence ID" value="KAF3439434.1"/>
    <property type="molecule type" value="Genomic_DNA"/>
</dbReference>